<dbReference type="OrthoDB" id="2384430at2759"/>
<evidence type="ECO:0000313" key="2">
    <source>
        <dbReference type="Proteomes" id="UP000266861"/>
    </source>
</evidence>
<evidence type="ECO:0000313" key="1">
    <source>
        <dbReference type="EMBL" id="RHZ69134.1"/>
    </source>
</evidence>
<dbReference type="Gene3D" id="1.25.40.10">
    <property type="entry name" value="Tetratricopeptide repeat domain"/>
    <property type="match status" value="1"/>
</dbReference>
<dbReference type="EMBL" id="PQFF01000264">
    <property type="protein sequence ID" value="RHZ69134.1"/>
    <property type="molecule type" value="Genomic_DNA"/>
</dbReference>
<dbReference type="InterPro" id="IPR011990">
    <property type="entry name" value="TPR-like_helical_dom_sf"/>
</dbReference>
<protein>
    <submittedName>
        <fullName evidence="1">Uncharacterized protein</fullName>
    </submittedName>
</protein>
<reference evidence="1 2" key="1">
    <citation type="submission" date="2018-08" db="EMBL/GenBank/DDBJ databases">
        <title>Genome and evolution of the arbuscular mycorrhizal fungus Diversispora epigaea (formerly Glomus versiforme) and its bacterial endosymbionts.</title>
        <authorList>
            <person name="Sun X."/>
            <person name="Fei Z."/>
            <person name="Harrison M."/>
        </authorList>
    </citation>
    <scope>NUCLEOTIDE SEQUENCE [LARGE SCALE GENOMIC DNA]</scope>
    <source>
        <strain evidence="1 2">IT104</strain>
    </source>
</reference>
<proteinExistence type="predicted"/>
<dbReference type="SMART" id="SM00671">
    <property type="entry name" value="SEL1"/>
    <property type="match status" value="1"/>
</dbReference>
<dbReference type="Proteomes" id="UP000266861">
    <property type="component" value="Unassembled WGS sequence"/>
</dbReference>
<dbReference type="STRING" id="1348612.A0A397I6X7"/>
<dbReference type="SUPFAM" id="SSF81901">
    <property type="entry name" value="HCP-like"/>
    <property type="match status" value="1"/>
</dbReference>
<dbReference type="Pfam" id="PF08238">
    <property type="entry name" value="Sel1"/>
    <property type="match status" value="2"/>
</dbReference>
<gene>
    <name evidence="1" type="ORF">Glove_290g54</name>
</gene>
<sequence length="96" mass="11168">MKSAERGNICEQNNLECYQHEIGTIEDETKELHWYAISVEGGNKKIFRWYLILAEEENTNGQNKLGYCYLLGIGTTQDDEKTFHWYIMSTKGLKGK</sequence>
<name>A0A397I6X7_9GLOM</name>
<organism evidence="1 2">
    <name type="scientific">Diversispora epigaea</name>
    <dbReference type="NCBI Taxonomy" id="1348612"/>
    <lineage>
        <taxon>Eukaryota</taxon>
        <taxon>Fungi</taxon>
        <taxon>Fungi incertae sedis</taxon>
        <taxon>Mucoromycota</taxon>
        <taxon>Glomeromycotina</taxon>
        <taxon>Glomeromycetes</taxon>
        <taxon>Diversisporales</taxon>
        <taxon>Diversisporaceae</taxon>
        <taxon>Diversispora</taxon>
    </lineage>
</organism>
<dbReference type="AlphaFoldDB" id="A0A397I6X7"/>
<keyword evidence="2" id="KW-1185">Reference proteome</keyword>
<dbReference type="InterPro" id="IPR006597">
    <property type="entry name" value="Sel1-like"/>
</dbReference>
<accession>A0A397I6X7</accession>
<comment type="caution">
    <text evidence="1">The sequence shown here is derived from an EMBL/GenBank/DDBJ whole genome shotgun (WGS) entry which is preliminary data.</text>
</comment>